<protein>
    <recommendedName>
        <fullName evidence="5">DUF2933 domain-containing protein</fullName>
    </recommendedName>
</protein>
<keyword evidence="2" id="KW-1133">Transmembrane helix</keyword>
<evidence type="ECO:0000313" key="3">
    <source>
        <dbReference type="EMBL" id="KDE97125.1"/>
    </source>
</evidence>
<evidence type="ECO:0000256" key="1">
    <source>
        <dbReference type="SAM" id="MobiDB-lite"/>
    </source>
</evidence>
<feature type="compositionally biased region" description="Basic and acidic residues" evidence="1">
    <location>
        <begin position="63"/>
        <end position="79"/>
    </location>
</feature>
<dbReference type="InterPro" id="IPR021682">
    <property type="entry name" value="DUF2933"/>
</dbReference>
<dbReference type="eggNOG" id="ENOG5031QDI">
    <property type="taxonomic scope" value="Bacteria"/>
</dbReference>
<dbReference type="Pfam" id="PF11666">
    <property type="entry name" value="DUF2933"/>
    <property type="match status" value="1"/>
</dbReference>
<accession>A0A064C9X4</accession>
<organism evidence="3 4">
    <name type="scientific">Mycolicibacterium aromaticivorans JS19b1 = JCM 16368</name>
    <dbReference type="NCBI Taxonomy" id="1440774"/>
    <lineage>
        <taxon>Bacteria</taxon>
        <taxon>Bacillati</taxon>
        <taxon>Actinomycetota</taxon>
        <taxon>Actinomycetes</taxon>
        <taxon>Mycobacteriales</taxon>
        <taxon>Mycobacteriaceae</taxon>
        <taxon>Mycolicibacterium</taxon>
    </lineage>
</organism>
<keyword evidence="2" id="KW-0472">Membrane</keyword>
<feature type="region of interest" description="Disordered" evidence="1">
    <location>
        <begin position="55"/>
        <end position="79"/>
    </location>
</feature>
<feature type="transmembrane region" description="Helical" evidence="2">
    <location>
        <begin position="7"/>
        <end position="25"/>
    </location>
</feature>
<reference evidence="3" key="1">
    <citation type="submission" date="2014-05" db="EMBL/GenBank/DDBJ databases">
        <title>Genome sequence of Mycobacterium aromaticivorans strain JS19b1T (= DSM 45407T).</title>
        <authorList>
            <person name="Kwak Y."/>
            <person name="Park G.-S."/>
            <person name="Li Q.X."/>
            <person name="Lee S.-E."/>
            <person name="Shin J.-H."/>
        </authorList>
    </citation>
    <scope>NUCLEOTIDE SEQUENCE [LARGE SCALE GENOMIC DNA]</scope>
    <source>
        <strain evidence="3">JS19b1</strain>
    </source>
</reference>
<keyword evidence="2" id="KW-0812">Transmembrane</keyword>
<evidence type="ECO:0008006" key="5">
    <source>
        <dbReference type="Google" id="ProtNLM"/>
    </source>
</evidence>
<keyword evidence="4" id="KW-1185">Reference proteome</keyword>
<dbReference type="RefSeq" id="WP_036348380.1">
    <property type="nucleotide sequence ID" value="NZ_JALN02000002.1"/>
</dbReference>
<feature type="transmembrane region" description="Helical" evidence="2">
    <location>
        <begin position="31"/>
        <end position="50"/>
    </location>
</feature>
<name>A0A064C9X4_9MYCO</name>
<gene>
    <name evidence="3" type="ORF">Y900_027965</name>
</gene>
<comment type="caution">
    <text evidence="3">The sequence shown here is derived from an EMBL/GenBank/DDBJ whole genome shotgun (WGS) entry which is preliminary data.</text>
</comment>
<dbReference type="Proteomes" id="UP000022835">
    <property type="component" value="Unassembled WGS sequence"/>
</dbReference>
<dbReference type="EMBL" id="JALN02000002">
    <property type="protein sequence ID" value="KDE97125.1"/>
    <property type="molecule type" value="Genomic_DNA"/>
</dbReference>
<proteinExistence type="predicted"/>
<dbReference type="AlphaFoldDB" id="A0A064C9X4"/>
<sequence>MKRQHLPLYALAAAIVVVGLAFTGVPISSLLIIGLVILVCPLMMMFMMGGMHGGHGGSGRDNSGSDDRDHDHRPTAGHP</sequence>
<evidence type="ECO:0000313" key="4">
    <source>
        <dbReference type="Proteomes" id="UP000022835"/>
    </source>
</evidence>
<evidence type="ECO:0000256" key="2">
    <source>
        <dbReference type="SAM" id="Phobius"/>
    </source>
</evidence>